<dbReference type="AlphaFoldDB" id="A0A845HLW5"/>
<dbReference type="Proteomes" id="UP000484875">
    <property type="component" value="Unassembled WGS sequence"/>
</dbReference>
<sequence length="194" mass="21739">MSCNVVSAQEVPPKKCAYDRARLLALDENQFDQDMSGGWRQLSSIPGCARVAADVLHDYREAHHIESGLLFWHEAQVRAQDGQYLEAIALMKRAYKTPEEDKAGWNLYVDATIAFLSRDKAALGQLKSKLTAVPPPLGADIPPVVNGYMELDFADGSKKKIRWPINIEVVEGLENCFDQPYAEAYSDVCRENKH</sequence>
<evidence type="ECO:0008006" key="3">
    <source>
        <dbReference type="Google" id="ProtNLM"/>
    </source>
</evidence>
<evidence type="ECO:0000313" key="2">
    <source>
        <dbReference type="Proteomes" id="UP000484875"/>
    </source>
</evidence>
<comment type="caution">
    <text evidence="1">The sequence shown here is derived from an EMBL/GenBank/DDBJ whole genome shotgun (WGS) entry which is preliminary data.</text>
</comment>
<reference evidence="1 2" key="1">
    <citation type="submission" date="2019-12" db="EMBL/GenBank/DDBJ databases">
        <title>Novel species isolated from a subtropical stream in China.</title>
        <authorList>
            <person name="Lu H."/>
        </authorList>
    </citation>
    <scope>NUCLEOTIDE SEQUENCE [LARGE SCALE GENOMIC DNA]</scope>
    <source>
        <strain evidence="1 2">FT107W</strain>
    </source>
</reference>
<evidence type="ECO:0000313" key="1">
    <source>
        <dbReference type="EMBL" id="MYN18439.1"/>
    </source>
</evidence>
<accession>A0A845HLW5</accession>
<gene>
    <name evidence="1" type="ORF">GTP81_16940</name>
</gene>
<keyword evidence="2" id="KW-1185">Reference proteome</keyword>
<protein>
    <recommendedName>
        <fullName evidence="3">Tetratricopeptide repeat protein</fullName>
    </recommendedName>
</protein>
<proteinExistence type="predicted"/>
<dbReference type="EMBL" id="WWCV01000030">
    <property type="protein sequence ID" value="MYN18439.1"/>
    <property type="molecule type" value="Genomic_DNA"/>
</dbReference>
<organism evidence="1 2">
    <name type="scientific">Duganella vulcania</name>
    <dbReference type="NCBI Taxonomy" id="2692166"/>
    <lineage>
        <taxon>Bacteria</taxon>
        <taxon>Pseudomonadati</taxon>
        <taxon>Pseudomonadota</taxon>
        <taxon>Betaproteobacteria</taxon>
        <taxon>Burkholderiales</taxon>
        <taxon>Oxalobacteraceae</taxon>
        <taxon>Telluria group</taxon>
        <taxon>Duganella</taxon>
    </lineage>
</organism>
<name>A0A845HLW5_9BURK</name>